<dbReference type="Gene3D" id="2.60.300.12">
    <property type="entry name" value="HesB-like domain"/>
    <property type="match status" value="1"/>
</dbReference>
<proteinExistence type="predicted"/>
<accession>M8DCJ6</accession>
<gene>
    <name evidence="2" type="ORF">I532_00445</name>
</gene>
<dbReference type="SUPFAM" id="SSF89360">
    <property type="entry name" value="HesB-like domain"/>
    <property type="match status" value="1"/>
</dbReference>
<protein>
    <recommendedName>
        <fullName evidence="1">Core domain-containing protein</fullName>
    </recommendedName>
</protein>
<dbReference type="Pfam" id="PF01521">
    <property type="entry name" value="Fe-S_biosyn"/>
    <property type="match status" value="1"/>
</dbReference>
<keyword evidence="3" id="KW-1185">Reference proteome</keyword>
<comment type="caution">
    <text evidence="2">The sequence shown here is derived from an EMBL/GenBank/DDBJ whole genome shotgun (WGS) entry which is preliminary data.</text>
</comment>
<dbReference type="AlphaFoldDB" id="M8DCJ6"/>
<evidence type="ECO:0000313" key="3">
    <source>
        <dbReference type="Proteomes" id="UP000012081"/>
    </source>
</evidence>
<dbReference type="InterPro" id="IPR035903">
    <property type="entry name" value="HesB-like_dom_sf"/>
</dbReference>
<evidence type="ECO:0000313" key="2">
    <source>
        <dbReference type="EMBL" id="EMT54029.1"/>
    </source>
</evidence>
<reference evidence="2 3" key="1">
    <citation type="submission" date="2013-03" db="EMBL/GenBank/DDBJ databases">
        <title>Assembly of a new bacterial strain Brevibacillus borstelensis AK1.</title>
        <authorList>
            <person name="Rajan I."/>
            <person name="PoliReddy D."/>
            <person name="Sugumar T."/>
            <person name="Rathinam K."/>
            <person name="Alqarawi S."/>
            <person name="Khalil A.B."/>
            <person name="Sivakumar N."/>
        </authorList>
    </citation>
    <scope>NUCLEOTIDE SEQUENCE [LARGE SCALE GENOMIC DNA]</scope>
    <source>
        <strain evidence="2 3">AK1</strain>
    </source>
</reference>
<organism evidence="2 3">
    <name type="scientific">Brevibacillus borstelensis AK1</name>
    <dbReference type="NCBI Taxonomy" id="1300222"/>
    <lineage>
        <taxon>Bacteria</taxon>
        <taxon>Bacillati</taxon>
        <taxon>Bacillota</taxon>
        <taxon>Bacilli</taxon>
        <taxon>Bacillales</taxon>
        <taxon>Paenibacillaceae</taxon>
        <taxon>Brevibacillus</taxon>
    </lineage>
</organism>
<dbReference type="EMBL" id="APBN01000001">
    <property type="protein sequence ID" value="EMT54029.1"/>
    <property type="molecule type" value="Genomic_DNA"/>
</dbReference>
<sequence length="106" mass="11667">MKITATQTAIAILRPMAAERGQAVRINGELVGGCGMTVEYGLFWDDPAPSDQITEEAGVTFLLDAETVDYIGSDSLVVDYREQQGFRLVTPEQIVAYGLRVKGRWE</sequence>
<dbReference type="RefSeq" id="WP_003385694.1">
    <property type="nucleotide sequence ID" value="NZ_APBN01000001.1"/>
</dbReference>
<dbReference type="InterPro" id="IPR000361">
    <property type="entry name" value="ATAP_core_dom"/>
</dbReference>
<dbReference type="STRING" id="1300222.I532_00445"/>
<name>M8DCJ6_9BACL</name>
<dbReference type="GeneID" id="89499548"/>
<dbReference type="OrthoDB" id="2874539at2"/>
<feature type="domain" description="Core" evidence="1">
    <location>
        <begin position="1"/>
        <end position="98"/>
    </location>
</feature>
<evidence type="ECO:0000259" key="1">
    <source>
        <dbReference type="Pfam" id="PF01521"/>
    </source>
</evidence>
<dbReference type="PATRIC" id="fig|1300222.3.peg.93"/>
<dbReference type="Proteomes" id="UP000012081">
    <property type="component" value="Unassembled WGS sequence"/>
</dbReference>